<comment type="subcellular location">
    <subcellularLocation>
        <location evidence="1">Cytoplasm</location>
    </subcellularLocation>
</comment>
<gene>
    <name evidence="8" type="ORF">HC138_01640</name>
</gene>
<evidence type="ECO:0000256" key="5">
    <source>
        <dbReference type="ARBA" id="ARBA00022840"/>
    </source>
</evidence>
<dbReference type="RefSeq" id="WP_167615680.1">
    <property type="nucleotide sequence ID" value="NZ_JAAUVV010000002.1"/>
</dbReference>
<dbReference type="GO" id="GO:0005829">
    <property type="term" value="C:cytosol"/>
    <property type="evidence" value="ECO:0007669"/>
    <property type="project" value="TreeGrafter"/>
</dbReference>
<dbReference type="PANTHER" id="PTHR30473:SF1">
    <property type="entry name" value="PHOH-LIKE PROTEIN"/>
    <property type="match status" value="1"/>
</dbReference>
<evidence type="ECO:0000313" key="9">
    <source>
        <dbReference type="Proteomes" id="UP000591626"/>
    </source>
</evidence>
<dbReference type="Pfam" id="PF02562">
    <property type="entry name" value="PhoH"/>
    <property type="match status" value="1"/>
</dbReference>
<evidence type="ECO:0000313" key="8">
    <source>
        <dbReference type="EMBL" id="NJJ03085.1"/>
    </source>
</evidence>
<dbReference type="FunFam" id="3.40.50.300:FF:000013">
    <property type="entry name" value="PhoH family ATPase"/>
    <property type="match status" value="1"/>
</dbReference>
<proteinExistence type="inferred from homology"/>
<name>A0AAP6XHE8_9CORY</name>
<keyword evidence="5" id="KW-0067">ATP-binding</keyword>
<keyword evidence="4" id="KW-0547">Nucleotide-binding</keyword>
<dbReference type="EMBL" id="JAAUVV010000002">
    <property type="protein sequence ID" value="NJJ03085.1"/>
    <property type="molecule type" value="Genomic_DNA"/>
</dbReference>
<dbReference type="InterPro" id="IPR027417">
    <property type="entry name" value="P-loop_NTPase"/>
</dbReference>
<dbReference type="SUPFAM" id="SSF52540">
    <property type="entry name" value="P-loop containing nucleoside triphosphate hydrolases"/>
    <property type="match status" value="1"/>
</dbReference>
<dbReference type="Proteomes" id="UP000591626">
    <property type="component" value="Unassembled WGS sequence"/>
</dbReference>
<organism evidence="8 9">
    <name type="scientific">Corynebacterium coyleae</name>
    <dbReference type="NCBI Taxonomy" id="53374"/>
    <lineage>
        <taxon>Bacteria</taxon>
        <taxon>Bacillati</taxon>
        <taxon>Actinomycetota</taxon>
        <taxon>Actinomycetes</taxon>
        <taxon>Mycobacteriales</taxon>
        <taxon>Corynebacteriaceae</taxon>
        <taxon>Corynebacterium</taxon>
    </lineage>
</organism>
<evidence type="ECO:0000256" key="6">
    <source>
        <dbReference type="ARBA" id="ARBA00039970"/>
    </source>
</evidence>
<accession>A0AAP6XHE8</accession>
<dbReference type="GO" id="GO:0005524">
    <property type="term" value="F:ATP binding"/>
    <property type="evidence" value="ECO:0007669"/>
    <property type="project" value="UniProtKB-KW"/>
</dbReference>
<dbReference type="AlphaFoldDB" id="A0AAP6XHE8"/>
<evidence type="ECO:0000259" key="7">
    <source>
        <dbReference type="Pfam" id="PF02562"/>
    </source>
</evidence>
<dbReference type="InterPro" id="IPR051451">
    <property type="entry name" value="PhoH2-like"/>
</dbReference>
<comment type="similarity">
    <text evidence="2">Belongs to the PhoH family.</text>
</comment>
<evidence type="ECO:0000256" key="2">
    <source>
        <dbReference type="ARBA" id="ARBA00010393"/>
    </source>
</evidence>
<dbReference type="PANTHER" id="PTHR30473">
    <property type="entry name" value="PROTEIN PHOH"/>
    <property type="match status" value="1"/>
</dbReference>
<comment type="caution">
    <text evidence="8">The sequence shown here is derived from an EMBL/GenBank/DDBJ whole genome shotgun (WGS) entry which is preliminary data.</text>
</comment>
<sequence length="340" mass="37496">MEEMVTRKVELDSAYAQSVLGINDANLQLLDRYLDVSFHARGTTLSVRGTAAHVAHALRVVEELESMARRGVPLRPDTVVEAVKLMEMEAPGSVADILGEEIIARRGKVIRPKTAGQRRYVDAIDENTITFGIGPAGSGKTYLAVAKAVQALQNKQVKRIILTRPAVEAGEKLGFLPGGLSEKIDPYLRPLYDSLRDMMDPEAIPKLIEAGIIEVAPLAYMRGRTLSDAFVILDEAQNTTGAQMKMFLTRLGFGSKMVVTGDTSQVDLPRGTVSGLRVARRILSDIPDISFQEMRADDVVRHHLISRIVAAYDHHDAQNALRYEKRQQKIEAEREAEAAQ</sequence>
<dbReference type="InterPro" id="IPR003714">
    <property type="entry name" value="PhoH"/>
</dbReference>
<evidence type="ECO:0000256" key="4">
    <source>
        <dbReference type="ARBA" id="ARBA00022741"/>
    </source>
</evidence>
<evidence type="ECO:0000256" key="1">
    <source>
        <dbReference type="ARBA" id="ARBA00004496"/>
    </source>
</evidence>
<reference evidence="8 9" key="1">
    <citation type="submission" date="2020-03" db="EMBL/GenBank/DDBJ databases">
        <title>Draft genome sequences of bacterial isolates from the female urobiome.</title>
        <authorList>
            <person name="Miller-Ensminger T."/>
            <person name="Wolfe A.J."/>
            <person name="Putonti C."/>
        </authorList>
    </citation>
    <scope>NUCLEOTIDE SEQUENCE [LARGE SCALE GENOMIC DNA]</scope>
    <source>
        <strain evidence="8 9">UMB8490</strain>
    </source>
</reference>
<protein>
    <recommendedName>
        <fullName evidence="6">PhoH-like protein</fullName>
    </recommendedName>
</protein>
<keyword evidence="3" id="KW-0963">Cytoplasm</keyword>
<feature type="domain" description="PhoH-like protein" evidence="7">
    <location>
        <begin position="110"/>
        <end position="313"/>
    </location>
</feature>
<evidence type="ECO:0000256" key="3">
    <source>
        <dbReference type="ARBA" id="ARBA00022490"/>
    </source>
</evidence>
<dbReference type="Gene3D" id="3.40.50.300">
    <property type="entry name" value="P-loop containing nucleotide triphosphate hydrolases"/>
    <property type="match status" value="1"/>
</dbReference>